<dbReference type="Gene3D" id="3.60.15.10">
    <property type="entry name" value="Ribonuclease Z/Hydroxyacylglutathione hydrolase-like"/>
    <property type="match status" value="1"/>
</dbReference>
<dbReference type="PANTHER" id="PTHR30619">
    <property type="entry name" value="DNA INTERNALIZATION/COMPETENCE PROTEIN COMEC/REC2"/>
    <property type="match status" value="1"/>
</dbReference>
<evidence type="ECO:0000313" key="9">
    <source>
        <dbReference type="Proteomes" id="UP001649381"/>
    </source>
</evidence>
<evidence type="ECO:0000256" key="2">
    <source>
        <dbReference type="ARBA" id="ARBA00022475"/>
    </source>
</evidence>
<dbReference type="SUPFAM" id="SSF56281">
    <property type="entry name" value="Metallo-hydrolase/oxidoreductase"/>
    <property type="match status" value="1"/>
</dbReference>
<evidence type="ECO:0000256" key="6">
    <source>
        <dbReference type="SAM" id="Phobius"/>
    </source>
</evidence>
<feature type="transmembrane region" description="Helical" evidence="6">
    <location>
        <begin position="468"/>
        <end position="486"/>
    </location>
</feature>
<keyword evidence="9" id="KW-1185">Reference proteome</keyword>
<feature type="transmembrane region" description="Helical" evidence="6">
    <location>
        <begin position="40"/>
        <end position="59"/>
    </location>
</feature>
<dbReference type="NCBIfam" id="TIGR00360">
    <property type="entry name" value="ComEC_N-term"/>
    <property type="match status" value="1"/>
</dbReference>
<dbReference type="Proteomes" id="UP001649381">
    <property type="component" value="Unassembled WGS sequence"/>
</dbReference>
<dbReference type="Pfam" id="PF13567">
    <property type="entry name" value="DUF4131"/>
    <property type="match status" value="1"/>
</dbReference>
<dbReference type="InterPro" id="IPR052159">
    <property type="entry name" value="Competence_DNA_uptake"/>
</dbReference>
<keyword evidence="2" id="KW-1003">Cell membrane</keyword>
<dbReference type="Pfam" id="PF03772">
    <property type="entry name" value="Competence"/>
    <property type="match status" value="1"/>
</dbReference>
<feature type="transmembrane region" description="Helical" evidence="6">
    <location>
        <begin position="316"/>
        <end position="340"/>
    </location>
</feature>
<gene>
    <name evidence="8" type="ORF">L2716_09670</name>
</gene>
<dbReference type="SMART" id="SM00849">
    <property type="entry name" value="Lactamase_B"/>
    <property type="match status" value="1"/>
</dbReference>
<name>A0ABS9H2D6_9BACL</name>
<dbReference type="InterPro" id="IPR035681">
    <property type="entry name" value="ComA-like_MBL"/>
</dbReference>
<evidence type="ECO:0000256" key="1">
    <source>
        <dbReference type="ARBA" id="ARBA00004651"/>
    </source>
</evidence>
<evidence type="ECO:0000313" key="8">
    <source>
        <dbReference type="EMBL" id="MCF6137990.1"/>
    </source>
</evidence>
<dbReference type="NCBIfam" id="TIGR00361">
    <property type="entry name" value="ComEC_Rec2"/>
    <property type="match status" value="1"/>
</dbReference>
<evidence type="ECO:0000256" key="5">
    <source>
        <dbReference type="ARBA" id="ARBA00023136"/>
    </source>
</evidence>
<evidence type="ECO:0000256" key="4">
    <source>
        <dbReference type="ARBA" id="ARBA00022989"/>
    </source>
</evidence>
<comment type="caution">
    <text evidence="8">The sequence shown here is derived from an EMBL/GenBank/DDBJ whole genome shotgun (WGS) entry which is preliminary data.</text>
</comment>
<feature type="transmembrane region" description="Helical" evidence="6">
    <location>
        <begin position="440"/>
        <end position="462"/>
    </location>
</feature>
<dbReference type="PANTHER" id="PTHR30619:SF1">
    <property type="entry name" value="RECOMBINATION PROTEIN 2"/>
    <property type="match status" value="1"/>
</dbReference>
<organism evidence="8 9">
    <name type="scientific">Pseudalkalibacillus berkeleyi</name>
    <dbReference type="NCBI Taxonomy" id="1069813"/>
    <lineage>
        <taxon>Bacteria</taxon>
        <taxon>Bacillati</taxon>
        <taxon>Bacillota</taxon>
        <taxon>Bacilli</taxon>
        <taxon>Bacillales</taxon>
        <taxon>Fictibacillaceae</taxon>
        <taxon>Pseudalkalibacillus</taxon>
    </lineage>
</organism>
<feature type="transmembrane region" description="Helical" evidence="6">
    <location>
        <begin position="346"/>
        <end position="368"/>
    </location>
</feature>
<evidence type="ECO:0000256" key="3">
    <source>
        <dbReference type="ARBA" id="ARBA00022692"/>
    </source>
</evidence>
<dbReference type="InterPro" id="IPR004477">
    <property type="entry name" value="ComEC_N"/>
</dbReference>
<dbReference type="InterPro" id="IPR004797">
    <property type="entry name" value="Competence_ComEC/Rec2"/>
</dbReference>
<feature type="transmembrane region" description="Helical" evidence="6">
    <location>
        <begin position="223"/>
        <end position="244"/>
    </location>
</feature>
<keyword evidence="3 6" id="KW-0812">Transmembrane</keyword>
<proteinExistence type="predicted"/>
<dbReference type="Pfam" id="PF00753">
    <property type="entry name" value="Lactamase_B"/>
    <property type="match status" value="1"/>
</dbReference>
<evidence type="ECO:0000259" key="7">
    <source>
        <dbReference type="SMART" id="SM00849"/>
    </source>
</evidence>
<sequence>MIVIAAIIGIFTSSDRWWLFFILVVILAVRKQKIVHSSTLLLLIVYLASIGYTLLYSHLHVSTLELENTTELTGQITSIPEINGDLVSFRFNTSTDDNILVHHSISTKSEKVALQTNLSYGDICQLNGTFEQPMETRNFYSFDYKAYLKHTYHIEWIFKSNKLLTCRDHVNVLNQLHHFRQGQMIRIKDAFSSQLAPIMNTLIFGDKSDLNDDLIDQYQRLGLIHLLVVSGLHVGTILGMLYLLLIRLGMTKERGLIVILLMVPVMIIVTGGAPSVIRAGAMAALICILTLLKLKVPVIDQLSYIALGLLVYKPFYVFHIGFQLSFVITVAIVLSNAYLLKNKSSIQQLILGSFVAQVASLPIVLWNFHTFSLWSLPLNIIYIPAMTILILPFVLMTYGAFLIFPSLPLWKWMSYILEKCFAFIHVCMESIEKVPIGKLIIGRPTVVFIIILIIVSLLFLLSLEKKRYMKWGIISLFVVICFMNIYPQLDKKAYVSFLDVGQGDAVVIELPYRKAVYVIDTGGRLSFDKESWQKRKSDFNTGKDIVAAYLKARGIHQIDALFLTHGDQDHIGGTLGLIDEIAVESVVYVQSTARKQGEVQLINEIGSRSIPITYIEQDMKWQFKHVYLHLISPMNVDQESNNRSLVLYMNVYDQGFLFTGDVEEERELSLIQHYPTLNIDILKVAHHGSKTSTSEDFLDHVTPSAAIISVGKNNRYHHPSEDVVKRLNEKGIRTYITAESGAVLVVVSSDMYMIKTVRE</sequence>
<dbReference type="EMBL" id="JAKIJS010000001">
    <property type="protein sequence ID" value="MCF6137990.1"/>
    <property type="molecule type" value="Genomic_DNA"/>
</dbReference>
<feature type="transmembrane region" description="Helical" evidence="6">
    <location>
        <begin position="256"/>
        <end position="273"/>
    </location>
</feature>
<dbReference type="InterPro" id="IPR036866">
    <property type="entry name" value="RibonucZ/Hydroxyglut_hydro"/>
</dbReference>
<accession>A0ABS9H2D6</accession>
<feature type="transmembrane region" description="Helical" evidence="6">
    <location>
        <begin position="380"/>
        <end position="403"/>
    </location>
</feature>
<dbReference type="RefSeq" id="WP_236334061.1">
    <property type="nucleotide sequence ID" value="NZ_JAKIJS010000001.1"/>
</dbReference>
<comment type="subcellular location">
    <subcellularLocation>
        <location evidence="1">Cell membrane</location>
        <topology evidence="1">Multi-pass membrane protein</topology>
    </subcellularLocation>
</comment>
<dbReference type="InterPro" id="IPR001279">
    <property type="entry name" value="Metallo-B-lactamas"/>
</dbReference>
<keyword evidence="4 6" id="KW-1133">Transmembrane helix</keyword>
<protein>
    <submittedName>
        <fullName evidence="8">DNA internalization-related competence protein ComEC/Rec2</fullName>
    </submittedName>
</protein>
<keyword evidence="5 6" id="KW-0472">Membrane</keyword>
<dbReference type="CDD" id="cd07731">
    <property type="entry name" value="ComA-like_MBL-fold"/>
    <property type="match status" value="1"/>
</dbReference>
<feature type="domain" description="Metallo-beta-lactamase" evidence="7">
    <location>
        <begin position="502"/>
        <end position="712"/>
    </location>
</feature>
<dbReference type="InterPro" id="IPR025405">
    <property type="entry name" value="DUF4131"/>
</dbReference>
<reference evidence="8 9" key="1">
    <citation type="submission" date="2022-01" db="EMBL/GenBank/DDBJ databases">
        <title>Alkalihalobacillus sp. EGI L200015, a novel bacterium isolated from a salt lake sediment.</title>
        <authorList>
            <person name="Gao L."/>
            <person name="Fang B.-Z."/>
            <person name="Li W.-J."/>
        </authorList>
    </citation>
    <scope>NUCLEOTIDE SEQUENCE [LARGE SCALE GENOMIC DNA]</scope>
    <source>
        <strain evidence="8 9">KCTC 12718</strain>
    </source>
</reference>
<feature type="transmembrane region" description="Helical" evidence="6">
    <location>
        <begin position="6"/>
        <end position="28"/>
    </location>
</feature>